<proteinExistence type="predicted"/>
<dbReference type="SMART" id="SM00389">
    <property type="entry name" value="HOX"/>
    <property type="match status" value="1"/>
</dbReference>
<keyword evidence="8 9" id="KW-0539">Nucleus</keyword>
<dbReference type="EMBL" id="JAWDGP010004075">
    <property type="protein sequence ID" value="KAK3768065.1"/>
    <property type="molecule type" value="Genomic_DNA"/>
</dbReference>
<evidence type="ECO:0000256" key="7">
    <source>
        <dbReference type="ARBA" id="ARBA00023163"/>
    </source>
</evidence>
<keyword evidence="5 9" id="KW-0238">DNA-binding</keyword>
<feature type="region of interest" description="Disordered" evidence="11">
    <location>
        <begin position="274"/>
        <end position="357"/>
    </location>
</feature>
<dbReference type="PANTHER" id="PTHR24339">
    <property type="entry name" value="HOMEOBOX PROTEIN EMX-RELATED"/>
    <property type="match status" value="1"/>
</dbReference>
<dbReference type="PROSITE" id="PS00027">
    <property type="entry name" value="HOMEOBOX_1"/>
    <property type="match status" value="1"/>
</dbReference>
<keyword evidence="6 9" id="KW-0371">Homeobox</keyword>
<feature type="DNA-binding region" description="Homeobox" evidence="9">
    <location>
        <begin position="352"/>
        <end position="411"/>
    </location>
</feature>
<sequence length="465" mass="53528">MASPYVLWQYFNLMLPYKQGVHLSHTPSAPHDHQLLLSPQQASFAHFNYQHIQHQLMQQNARPTNNESVTSVGDNSYINYSLVQRHPFDFPHNVSDPRIREKLHSEYFSNAQTFREQMEKEKHIPASQSKQSKYLNRPRSPRRSLFTIDAILSKDQNSSKSPTPPSSQISHIPPLSNTSQVHDLEESTSHKSESPPCSPCRSEACSPLQDNACSRPQPLMHSTPQHYNPSLHSDFSIGRFLPLQHPSQIYPLPIHPNLQTCAHRDDISYTRLQEHHQQHIESTRKIQTHESSQNHHHLQRHHQQQYPQCMSSSSPEAASVSSGSNSDMSISNSSSNSNSYTDKQSRKSGTKSKRVRTIFTPEQLERLEAEFERQQYMVGTERFYLANSLNLSEAQVKVWFQNRRIKWRKQHLEQQQARLARGDLYRDLGPLEDEEELGDSHGESDMEEERSAEPHVSAVEAGFTH</sequence>
<evidence type="ECO:0000256" key="4">
    <source>
        <dbReference type="ARBA" id="ARBA00023015"/>
    </source>
</evidence>
<dbReference type="GO" id="GO:0005634">
    <property type="term" value="C:nucleus"/>
    <property type="evidence" value="ECO:0007669"/>
    <property type="project" value="UniProtKB-SubCell"/>
</dbReference>
<evidence type="ECO:0000313" key="13">
    <source>
        <dbReference type="EMBL" id="KAK3768065.1"/>
    </source>
</evidence>
<dbReference type="GO" id="GO:0030182">
    <property type="term" value="P:neuron differentiation"/>
    <property type="evidence" value="ECO:0007669"/>
    <property type="project" value="TreeGrafter"/>
</dbReference>
<feature type="region of interest" description="Disordered" evidence="11">
    <location>
        <begin position="425"/>
        <end position="465"/>
    </location>
</feature>
<keyword evidence="4" id="KW-0805">Transcription regulation</keyword>
<dbReference type="Proteomes" id="UP001283361">
    <property type="component" value="Unassembled WGS sequence"/>
</dbReference>
<evidence type="ECO:0000256" key="5">
    <source>
        <dbReference type="ARBA" id="ARBA00023125"/>
    </source>
</evidence>
<dbReference type="InterPro" id="IPR017970">
    <property type="entry name" value="Homeobox_CS"/>
</dbReference>
<feature type="compositionally biased region" description="Basic and acidic residues" evidence="11">
    <location>
        <begin position="438"/>
        <end position="453"/>
    </location>
</feature>
<evidence type="ECO:0000256" key="1">
    <source>
        <dbReference type="ARBA" id="ARBA00004123"/>
    </source>
</evidence>
<feature type="region of interest" description="Disordered" evidence="11">
    <location>
        <begin position="116"/>
        <end position="140"/>
    </location>
</feature>
<dbReference type="GO" id="GO:0000981">
    <property type="term" value="F:DNA-binding transcription factor activity, RNA polymerase II-specific"/>
    <property type="evidence" value="ECO:0007669"/>
    <property type="project" value="InterPro"/>
</dbReference>
<evidence type="ECO:0000256" key="9">
    <source>
        <dbReference type="PROSITE-ProRule" id="PRU00108"/>
    </source>
</evidence>
<evidence type="ECO:0000256" key="6">
    <source>
        <dbReference type="ARBA" id="ARBA00023155"/>
    </source>
</evidence>
<feature type="compositionally biased region" description="Basic and acidic residues" evidence="11">
    <location>
        <begin position="274"/>
        <end position="288"/>
    </location>
</feature>
<evidence type="ECO:0000256" key="8">
    <source>
        <dbReference type="ARBA" id="ARBA00023242"/>
    </source>
</evidence>
<dbReference type="Gene3D" id="1.10.10.60">
    <property type="entry name" value="Homeodomain-like"/>
    <property type="match status" value="1"/>
</dbReference>
<dbReference type="Pfam" id="PF00046">
    <property type="entry name" value="Homeodomain"/>
    <property type="match status" value="1"/>
</dbReference>
<evidence type="ECO:0000256" key="10">
    <source>
        <dbReference type="RuleBase" id="RU000682"/>
    </source>
</evidence>
<dbReference type="CDD" id="cd00086">
    <property type="entry name" value="homeodomain"/>
    <property type="match status" value="1"/>
</dbReference>
<gene>
    <name evidence="13" type="ORF">RRG08_045883</name>
</gene>
<evidence type="ECO:0000256" key="11">
    <source>
        <dbReference type="SAM" id="MobiDB-lite"/>
    </source>
</evidence>
<dbReference type="FunFam" id="1.10.10.60:FF:000450">
    <property type="entry name" value="Homeobox protein notochord"/>
    <property type="match status" value="1"/>
</dbReference>
<evidence type="ECO:0000259" key="12">
    <source>
        <dbReference type="PROSITE" id="PS50071"/>
    </source>
</evidence>
<name>A0AAE0ZEX6_9GAST</name>
<keyword evidence="14" id="KW-1185">Reference proteome</keyword>
<comment type="subcellular location">
    <subcellularLocation>
        <location evidence="1 9 10">Nucleus</location>
    </subcellularLocation>
</comment>
<organism evidence="13 14">
    <name type="scientific">Elysia crispata</name>
    <name type="common">lettuce slug</name>
    <dbReference type="NCBI Taxonomy" id="231223"/>
    <lineage>
        <taxon>Eukaryota</taxon>
        <taxon>Metazoa</taxon>
        <taxon>Spiralia</taxon>
        <taxon>Lophotrochozoa</taxon>
        <taxon>Mollusca</taxon>
        <taxon>Gastropoda</taxon>
        <taxon>Heterobranchia</taxon>
        <taxon>Euthyneura</taxon>
        <taxon>Panpulmonata</taxon>
        <taxon>Sacoglossa</taxon>
        <taxon>Placobranchoidea</taxon>
        <taxon>Plakobranchidae</taxon>
        <taxon>Elysia</taxon>
    </lineage>
</organism>
<dbReference type="PANTHER" id="PTHR24339:SF67">
    <property type="entry name" value="GNOT1 HOMEODOMAIN PROTEIN-RELATED"/>
    <property type="match status" value="1"/>
</dbReference>
<evidence type="ECO:0000313" key="14">
    <source>
        <dbReference type="Proteomes" id="UP001283361"/>
    </source>
</evidence>
<dbReference type="PROSITE" id="PS50071">
    <property type="entry name" value="HOMEOBOX_2"/>
    <property type="match status" value="1"/>
</dbReference>
<dbReference type="GO" id="GO:0007417">
    <property type="term" value="P:central nervous system development"/>
    <property type="evidence" value="ECO:0007669"/>
    <property type="project" value="TreeGrafter"/>
</dbReference>
<feature type="compositionally biased region" description="Basic residues" evidence="11">
    <location>
        <begin position="294"/>
        <end position="303"/>
    </location>
</feature>
<comment type="caution">
    <text evidence="13">The sequence shown here is derived from an EMBL/GenBank/DDBJ whole genome shotgun (WGS) entry which is preliminary data.</text>
</comment>
<evidence type="ECO:0000256" key="3">
    <source>
        <dbReference type="ARBA" id="ARBA00022491"/>
    </source>
</evidence>
<evidence type="ECO:0000256" key="2">
    <source>
        <dbReference type="ARBA" id="ARBA00022473"/>
    </source>
</evidence>
<keyword evidence="7" id="KW-0804">Transcription</keyword>
<dbReference type="InterPro" id="IPR050877">
    <property type="entry name" value="EMX-VAX-Noto_Homeobox_TFs"/>
</dbReference>
<keyword evidence="3" id="KW-0678">Repressor</keyword>
<reference evidence="13" key="1">
    <citation type="journal article" date="2023" name="G3 (Bethesda)">
        <title>A reference genome for the long-term kleptoplast-retaining sea slug Elysia crispata morphotype clarki.</title>
        <authorList>
            <person name="Eastman K.E."/>
            <person name="Pendleton A.L."/>
            <person name="Shaikh M.A."/>
            <person name="Suttiyut T."/>
            <person name="Ogas R."/>
            <person name="Tomko P."/>
            <person name="Gavelis G."/>
            <person name="Widhalm J.R."/>
            <person name="Wisecaver J.H."/>
        </authorList>
    </citation>
    <scope>NUCLEOTIDE SEQUENCE</scope>
    <source>
        <strain evidence="13">ECLA1</strain>
    </source>
</reference>
<protein>
    <recommendedName>
        <fullName evidence="12">Homeobox domain-containing protein</fullName>
    </recommendedName>
</protein>
<feature type="region of interest" description="Disordered" evidence="11">
    <location>
        <begin position="152"/>
        <end position="207"/>
    </location>
</feature>
<feature type="compositionally biased region" description="Polar residues" evidence="11">
    <location>
        <begin position="154"/>
        <end position="181"/>
    </location>
</feature>
<dbReference type="SUPFAM" id="SSF46689">
    <property type="entry name" value="Homeodomain-like"/>
    <property type="match status" value="1"/>
</dbReference>
<dbReference type="AlphaFoldDB" id="A0AAE0ZEX6"/>
<keyword evidence="2" id="KW-0217">Developmental protein</keyword>
<dbReference type="InterPro" id="IPR001356">
    <property type="entry name" value="HD"/>
</dbReference>
<feature type="compositionally biased region" description="Low complexity" evidence="11">
    <location>
        <begin position="311"/>
        <end position="339"/>
    </location>
</feature>
<accession>A0AAE0ZEX6</accession>
<feature type="compositionally biased region" description="Basic residues" evidence="11">
    <location>
        <begin position="346"/>
        <end position="356"/>
    </location>
</feature>
<feature type="domain" description="Homeobox" evidence="12">
    <location>
        <begin position="350"/>
        <end position="410"/>
    </location>
</feature>
<dbReference type="InterPro" id="IPR009057">
    <property type="entry name" value="Homeodomain-like_sf"/>
</dbReference>
<dbReference type="GO" id="GO:0000978">
    <property type="term" value="F:RNA polymerase II cis-regulatory region sequence-specific DNA binding"/>
    <property type="evidence" value="ECO:0007669"/>
    <property type="project" value="TreeGrafter"/>
</dbReference>
<feature type="compositionally biased region" description="Basic and acidic residues" evidence="11">
    <location>
        <begin position="182"/>
        <end position="193"/>
    </location>
</feature>